<gene>
    <name evidence="1" type="ORF">SADUNF_Sadunf02G0198000</name>
</gene>
<protein>
    <submittedName>
        <fullName evidence="1">Uncharacterized protein</fullName>
    </submittedName>
</protein>
<organism evidence="1 2">
    <name type="scientific">Salix dunnii</name>
    <dbReference type="NCBI Taxonomy" id="1413687"/>
    <lineage>
        <taxon>Eukaryota</taxon>
        <taxon>Viridiplantae</taxon>
        <taxon>Streptophyta</taxon>
        <taxon>Embryophyta</taxon>
        <taxon>Tracheophyta</taxon>
        <taxon>Spermatophyta</taxon>
        <taxon>Magnoliopsida</taxon>
        <taxon>eudicotyledons</taxon>
        <taxon>Gunneridae</taxon>
        <taxon>Pentapetalae</taxon>
        <taxon>rosids</taxon>
        <taxon>fabids</taxon>
        <taxon>Malpighiales</taxon>
        <taxon>Salicaceae</taxon>
        <taxon>Saliceae</taxon>
        <taxon>Salix</taxon>
    </lineage>
</organism>
<sequence>MLPTLPSLYLFSCSVRYSRLQESFYPFGFLYYLCILHSSSHTVWSSLELTCCFSQYCNLFFLFGCQENTLTTLSSLSVPQIYLLSLSSLLIRQFIHALQGPEIKSC</sequence>
<dbReference type="AlphaFoldDB" id="A0A835N8L6"/>
<accession>A0A835N8L6</accession>
<dbReference type="Proteomes" id="UP000657918">
    <property type="component" value="Unassembled WGS sequence"/>
</dbReference>
<dbReference type="EMBL" id="JADGMS010000002">
    <property type="protein sequence ID" value="KAF9688446.1"/>
    <property type="molecule type" value="Genomic_DNA"/>
</dbReference>
<proteinExistence type="predicted"/>
<reference evidence="1 2" key="1">
    <citation type="submission" date="2020-10" db="EMBL/GenBank/DDBJ databases">
        <title>Plant Genome Project.</title>
        <authorList>
            <person name="Zhang R.-G."/>
        </authorList>
    </citation>
    <scope>NUCLEOTIDE SEQUENCE [LARGE SCALE GENOMIC DNA]</scope>
    <source>
        <strain evidence="1">FAFU-HL-1</strain>
        <tissue evidence="1">Leaf</tissue>
    </source>
</reference>
<name>A0A835N8L6_9ROSI</name>
<comment type="caution">
    <text evidence="1">The sequence shown here is derived from an EMBL/GenBank/DDBJ whole genome shotgun (WGS) entry which is preliminary data.</text>
</comment>
<evidence type="ECO:0000313" key="2">
    <source>
        <dbReference type="Proteomes" id="UP000657918"/>
    </source>
</evidence>
<keyword evidence="2" id="KW-1185">Reference proteome</keyword>
<evidence type="ECO:0000313" key="1">
    <source>
        <dbReference type="EMBL" id="KAF9688446.1"/>
    </source>
</evidence>